<dbReference type="InterPro" id="IPR001452">
    <property type="entry name" value="SH3_domain"/>
</dbReference>
<feature type="domain" description="SH3" evidence="9">
    <location>
        <begin position="1"/>
        <end position="55"/>
    </location>
</feature>
<gene>
    <name evidence="12" type="primary">DOCK1</name>
</gene>
<feature type="domain" description="DOCKER" evidence="11">
    <location>
        <begin position="986"/>
        <end position="1374"/>
    </location>
</feature>
<feature type="compositionally biased region" description="Polar residues" evidence="8">
    <location>
        <begin position="1393"/>
        <end position="1417"/>
    </location>
</feature>
<keyword evidence="4" id="KW-0597">Phosphoprotein</keyword>
<feature type="region of interest" description="Disordered" evidence="8">
    <location>
        <begin position="1487"/>
        <end position="1540"/>
    </location>
</feature>
<dbReference type="InterPro" id="IPR046773">
    <property type="entry name" value="DOCKER_Lobe_C"/>
</dbReference>
<dbReference type="Gene3D" id="1.25.40.410">
    <property type="match status" value="1"/>
</dbReference>
<dbReference type="InterPro" id="IPR032376">
    <property type="entry name" value="DOCK_N"/>
</dbReference>
<keyword evidence="2 6" id="KW-0728">SH3 domain</keyword>
<sequence>AIYNYDARGEEELSLQIGDTVHILETYEDWYRGHRLRRKSKKGIFPACYIHLKEATVEGSGQKETVIPTELPLVQEVTTTLREWASIWRDLYVGDKREMFNSVRDMIYDLIEWRSQILSGTLPQDELTELKQRVTSKIDYGNKYLDLDLVVRDKDGNILDPEITSTVSLFRAHEAASKQIEDRIQEEKSQKQNIDLSRQAKFASTPSFALFVTLKNVVCKIGEDAEVLMSLYDPVDSKFISENYLVKWSSSGLVKDIDQLHNLRAVFTDLGSEDLKREKISFVCQIVRVGRMELRDNNTKKLTSGLRRPFGVAALDDAIRHTQLNISRFSPRVAGENDFLQTVINKVITAKEVNHKGQGLWVTLKLLPGDIHQIRKDFPHLVDRSTAVARKMGFPEIIMPGDVRNDIYLTLVQGDFDKGSKTAHKNVEVTMSVYDEDGKKLENVIFPGAGDEGINEYKSVIYYQVKQPRWFETIKVAIPIEDVNRSHLRFTFRHRSSQDCEYKCRHTNHFLALQHQPPAAEPLSADEGGRRRGGQGQRVKPLLLYENKGEADFMESLRNLFTSFNEMMHSNSENTVMVKGAALKYIPTIVNDVKLVFDPKELSKLFTEFIVKVPPGRLVKQKLDCLIDIVHSDLFTHHDCREILLPLMTEQLKFHLEKREEPRACCQLLSDILEVLYRKDVGPTQWHVQIIMEKLLRTVNRTVISMGRESPHIGSFVASMTATLRQMDDYHYAHLISTFGKIRSDVVDFLMETFIMFKDLIGKNVYPSDWVIMNMMQNNIIVKSTFTGNQYMMVLSQKLWNNYFHLAVAFLTQESLQLENFSSDKRAKIFHKYQDMRRQIGFEIRDMWYNLGPHKIKFIPEMVGPILEMTLVPEIELRKATIPIFFDMMQCEFHFTCVTFQRFENEIITKLDHEVEGGRGDEQYKVLFQKILLEHCRKHMYLAKTGENFVTLVVRLLERLLDYRTIMHDENKENRMSCTVNVLNFYKEIDREEMYIRYLYKLCDLHKECDNYTEAAYTLLLHAKLLKWSDEPCAAHLTQRDGYHAATQGQLKDQLYQQIINYFDKGKVRDAHTHTHTWKSGRNHDESWTRRMLFLDIFIPVKLLFWPRKNKMFIYRGKEYERREDFEARLLTQFPNAEKMKTTTAPSEDTKCSSGQNIQCFTVKPILDLPAKFQNKLVSEQILSFYTVNEVHKFQYSRPVRKGEKDPDNEFANMWIERTKYTTAYKLPGILRWFEVKSVSTEEISPLENAIETMQLANEKISSIVQRHLTDPNLPINPLSMLLNGIVDPAVMGGFANYEKAFFNDKYMQEHQDDLDKIEKLKDLIAWQIPHLSEGVRIHGEKVTEALRPFHDRMEACFRQLREKVEKQYGVKTLPTADERRGPRPHSMVRSFTMPSSQRPLSVASVTSISSDNTPSRPGSDGFALEPLLPKKLHTKSQDKLDRDESERDRKDKKKEKRNSKHQEIFDKEMKTTEIQLQPAEAVILSETISPLRPQRPRSQVLNQMAGDRRLSVSPGPPSSSTNSTNSPGPPPITPRSKLSFSALHAVSSLELNGMGCSDKGETPPPLPVKGSTADYGNLLDNQDTTGPSTPPPPPPHQRPIPPPLPSKTPPPPPPKTTRKQASIDSGIVQ</sequence>
<dbReference type="InterPro" id="IPR046770">
    <property type="entry name" value="DOCKER_Lobe_B"/>
</dbReference>
<dbReference type="PROSITE" id="PS51650">
    <property type="entry name" value="C2_DOCK"/>
    <property type="match status" value="1"/>
</dbReference>
<evidence type="ECO:0000256" key="3">
    <source>
        <dbReference type="ARBA" id="ARBA00022490"/>
    </source>
</evidence>
<evidence type="ECO:0000256" key="7">
    <source>
        <dbReference type="PROSITE-ProRule" id="PRU00983"/>
    </source>
</evidence>
<dbReference type="InterPro" id="IPR056372">
    <property type="entry name" value="TPR_DOCK"/>
</dbReference>
<dbReference type="InterPro" id="IPR026791">
    <property type="entry name" value="DOCK"/>
</dbReference>
<evidence type="ECO:0000256" key="8">
    <source>
        <dbReference type="SAM" id="MobiDB-lite"/>
    </source>
</evidence>
<evidence type="ECO:0000256" key="6">
    <source>
        <dbReference type="PROSITE-ProRule" id="PRU00192"/>
    </source>
</evidence>
<dbReference type="Pfam" id="PF20421">
    <property type="entry name" value="DHR-2_Lobe_C"/>
    <property type="match status" value="1"/>
</dbReference>
<evidence type="ECO:0000259" key="11">
    <source>
        <dbReference type="PROSITE" id="PS51651"/>
    </source>
</evidence>
<dbReference type="Gene3D" id="1.20.1270.350">
    <property type="entry name" value="Dedicator of cytokinesis N-terminal subdomain"/>
    <property type="match status" value="1"/>
</dbReference>
<dbReference type="Proteomes" id="UP000694558">
    <property type="component" value="Chromosome 18"/>
</dbReference>
<reference evidence="12" key="2">
    <citation type="submission" date="2025-08" db="UniProtKB">
        <authorList>
            <consortium name="Ensembl"/>
        </authorList>
    </citation>
    <scope>IDENTIFICATION</scope>
</reference>
<dbReference type="InterPro" id="IPR027007">
    <property type="entry name" value="C2_DOCK-type_domain"/>
</dbReference>
<dbReference type="InterPro" id="IPR016024">
    <property type="entry name" value="ARM-type_fold"/>
</dbReference>
<dbReference type="FunFam" id="1.20.58.740:FF:000004">
    <property type="entry name" value="Dedicator of cytokinesis protein 1"/>
    <property type="match status" value="1"/>
</dbReference>
<dbReference type="Gene3D" id="2.30.30.40">
    <property type="entry name" value="SH3 Domains"/>
    <property type="match status" value="1"/>
</dbReference>
<dbReference type="Gene3D" id="1.20.58.740">
    <property type="match status" value="1"/>
</dbReference>
<feature type="compositionally biased region" description="Basic and acidic residues" evidence="8">
    <location>
        <begin position="1461"/>
        <end position="1472"/>
    </location>
</feature>
<dbReference type="GO" id="GO:0005085">
    <property type="term" value="F:guanyl-nucleotide exchange factor activity"/>
    <property type="evidence" value="ECO:0007669"/>
    <property type="project" value="UniProtKB-KW"/>
</dbReference>
<feature type="compositionally biased region" description="Basic residues" evidence="8">
    <location>
        <begin position="1451"/>
        <end position="1460"/>
    </location>
</feature>
<reference evidence="12" key="1">
    <citation type="submission" date="2023-05" db="EMBL/GenBank/DDBJ databases">
        <title>High-quality long-read genome of Scophthalmus maximus.</title>
        <authorList>
            <person name="Lien S."/>
            <person name="Martinez P."/>
        </authorList>
    </citation>
    <scope>NUCLEOTIDE SEQUENCE [LARGE SCALE GENOMIC DNA]</scope>
</reference>
<feature type="compositionally biased region" description="Pro residues" evidence="8">
    <location>
        <begin position="1589"/>
        <end position="1616"/>
    </location>
</feature>
<feature type="region of interest" description="Disordered" evidence="8">
    <location>
        <begin position="1553"/>
        <end position="1630"/>
    </location>
</feature>
<dbReference type="Pfam" id="PF23554">
    <property type="entry name" value="TPR_DOCK"/>
    <property type="match status" value="1"/>
</dbReference>
<keyword evidence="5" id="KW-0344">Guanine-nucleotide releasing factor</keyword>
<feature type="compositionally biased region" description="Basic and acidic residues" evidence="8">
    <location>
        <begin position="1436"/>
        <end position="1450"/>
    </location>
</feature>
<dbReference type="GO" id="GO:0005886">
    <property type="term" value="C:plasma membrane"/>
    <property type="evidence" value="ECO:0007669"/>
    <property type="project" value="TreeGrafter"/>
</dbReference>
<evidence type="ECO:0000256" key="2">
    <source>
        <dbReference type="ARBA" id="ARBA00022443"/>
    </source>
</evidence>
<dbReference type="Pfam" id="PF20422">
    <property type="entry name" value="DHR-2_Lobe_B"/>
    <property type="match status" value="1"/>
</dbReference>
<organism evidence="12 13">
    <name type="scientific">Scophthalmus maximus</name>
    <name type="common">Turbot</name>
    <name type="synonym">Psetta maxima</name>
    <dbReference type="NCBI Taxonomy" id="52904"/>
    <lineage>
        <taxon>Eukaryota</taxon>
        <taxon>Metazoa</taxon>
        <taxon>Chordata</taxon>
        <taxon>Craniata</taxon>
        <taxon>Vertebrata</taxon>
        <taxon>Euteleostomi</taxon>
        <taxon>Actinopterygii</taxon>
        <taxon>Neopterygii</taxon>
        <taxon>Teleostei</taxon>
        <taxon>Neoteleostei</taxon>
        <taxon>Acanthomorphata</taxon>
        <taxon>Carangaria</taxon>
        <taxon>Pleuronectiformes</taxon>
        <taxon>Pleuronectoidei</taxon>
        <taxon>Scophthalmidae</taxon>
        <taxon>Scophthalmus</taxon>
    </lineage>
</organism>
<dbReference type="InterPro" id="IPR043161">
    <property type="entry name" value="DOCK_C_lobe_A"/>
</dbReference>
<dbReference type="FunFam" id="1.20.1270.350:FF:000001">
    <property type="entry name" value="dedicator of cytokinesis protein 4"/>
    <property type="match status" value="1"/>
</dbReference>
<dbReference type="InterPro" id="IPR027357">
    <property type="entry name" value="DOCKER_dom"/>
</dbReference>
<dbReference type="Pfam" id="PF16172">
    <property type="entry name" value="DOCK_N"/>
    <property type="match status" value="1"/>
</dbReference>
<feature type="region of interest" description="Disordered" evidence="8">
    <location>
        <begin position="1369"/>
        <end position="1473"/>
    </location>
</feature>
<evidence type="ECO:0000256" key="5">
    <source>
        <dbReference type="ARBA" id="ARBA00022658"/>
    </source>
</evidence>
<dbReference type="Pfam" id="PF00018">
    <property type="entry name" value="SH3_1"/>
    <property type="match status" value="1"/>
</dbReference>
<evidence type="ECO:0000259" key="9">
    <source>
        <dbReference type="PROSITE" id="PS50002"/>
    </source>
</evidence>
<dbReference type="SUPFAM" id="SSF48371">
    <property type="entry name" value="ARM repeat"/>
    <property type="match status" value="1"/>
</dbReference>
<keyword evidence="3" id="KW-0963">Cytoplasm</keyword>
<evidence type="ECO:0000256" key="4">
    <source>
        <dbReference type="ARBA" id="ARBA00022553"/>
    </source>
</evidence>
<dbReference type="InterPro" id="IPR043162">
    <property type="entry name" value="DOCK_C_lobe_C"/>
</dbReference>
<dbReference type="PROSITE" id="PS50002">
    <property type="entry name" value="SH3"/>
    <property type="match status" value="1"/>
</dbReference>
<feature type="domain" description="C2 DOCK-type" evidence="10">
    <location>
        <begin position="404"/>
        <end position="610"/>
    </location>
</feature>
<dbReference type="GO" id="GO:0007520">
    <property type="term" value="P:myoblast fusion"/>
    <property type="evidence" value="ECO:0007669"/>
    <property type="project" value="TreeGrafter"/>
</dbReference>
<comment type="similarity">
    <text evidence="7">Belongs to the DOCK family.</text>
</comment>
<dbReference type="PROSITE" id="PS51651">
    <property type="entry name" value="DOCKER"/>
    <property type="match status" value="1"/>
</dbReference>
<dbReference type="SUPFAM" id="SSF50044">
    <property type="entry name" value="SH3-domain"/>
    <property type="match status" value="1"/>
</dbReference>
<dbReference type="GO" id="GO:0031267">
    <property type="term" value="F:small GTPase binding"/>
    <property type="evidence" value="ECO:0007669"/>
    <property type="project" value="TreeGrafter"/>
</dbReference>
<dbReference type="InterPro" id="IPR046769">
    <property type="entry name" value="DOCKER_Lobe_A"/>
</dbReference>
<accession>A0A8D3BME8</accession>
<dbReference type="Pfam" id="PF06920">
    <property type="entry name" value="DHR-2_Lobe_A"/>
    <property type="match status" value="1"/>
</dbReference>
<evidence type="ECO:0000259" key="10">
    <source>
        <dbReference type="PROSITE" id="PS51650"/>
    </source>
</evidence>
<dbReference type="InterPro" id="IPR036028">
    <property type="entry name" value="SH3-like_dom_sf"/>
</dbReference>
<comment type="subcellular location">
    <subcellularLocation>
        <location evidence="1">Cytoplasm</location>
    </subcellularLocation>
</comment>
<proteinExistence type="inferred from homology"/>
<feature type="compositionally biased region" description="Polar residues" evidence="8">
    <location>
        <begin position="1621"/>
        <end position="1630"/>
    </location>
</feature>
<dbReference type="InterPro" id="IPR035892">
    <property type="entry name" value="C2_domain_sf"/>
</dbReference>
<dbReference type="GeneTree" id="ENSGT00940000154974"/>
<dbReference type="PANTHER" id="PTHR45653">
    <property type="entry name" value="DEDICATOR OF CYTOKINESIS"/>
    <property type="match status" value="1"/>
</dbReference>
<dbReference type="SMART" id="SM00326">
    <property type="entry name" value="SH3"/>
    <property type="match status" value="1"/>
</dbReference>
<dbReference type="PANTHER" id="PTHR45653:SF1">
    <property type="entry name" value="DEDICATOR OF CYTOKINESIS PROTEIN 1"/>
    <property type="match status" value="1"/>
</dbReference>
<dbReference type="Gene3D" id="2.60.40.150">
    <property type="entry name" value="C2 domain"/>
    <property type="match status" value="1"/>
</dbReference>
<dbReference type="GO" id="GO:0005737">
    <property type="term" value="C:cytoplasm"/>
    <property type="evidence" value="ECO:0007669"/>
    <property type="project" value="UniProtKB-SubCell"/>
</dbReference>
<dbReference type="Ensembl" id="ENSSMAT00000079575.1">
    <property type="protein sequence ID" value="ENSSMAP00000036206.1"/>
    <property type="gene ID" value="ENSSMAG00000003179.2"/>
</dbReference>
<evidence type="ECO:0000313" key="12">
    <source>
        <dbReference type="Ensembl" id="ENSSMAP00000036206.1"/>
    </source>
</evidence>
<dbReference type="Pfam" id="PF14429">
    <property type="entry name" value="DOCK-C2"/>
    <property type="match status" value="1"/>
</dbReference>
<protein>
    <submittedName>
        <fullName evidence="12">Dedicator of cytokinesis 1</fullName>
    </submittedName>
</protein>
<dbReference type="InterPro" id="IPR042455">
    <property type="entry name" value="DOCK_N_sub1"/>
</dbReference>
<name>A0A8D3BME8_SCOMX</name>
<dbReference type="GO" id="GO:0016477">
    <property type="term" value="P:cell migration"/>
    <property type="evidence" value="ECO:0007669"/>
    <property type="project" value="TreeGrafter"/>
</dbReference>
<feature type="region of interest" description="Disordered" evidence="8">
    <location>
        <begin position="516"/>
        <end position="536"/>
    </location>
</feature>
<dbReference type="GO" id="GO:0007264">
    <property type="term" value="P:small GTPase-mediated signal transduction"/>
    <property type="evidence" value="ECO:0007669"/>
    <property type="project" value="InterPro"/>
</dbReference>
<evidence type="ECO:0000313" key="13">
    <source>
        <dbReference type="Proteomes" id="UP000694558"/>
    </source>
</evidence>
<evidence type="ECO:0000256" key="1">
    <source>
        <dbReference type="ARBA" id="ARBA00004496"/>
    </source>
</evidence>